<feature type="non-terminal residue" evidence="6">
    <location>
        <position position="57"/>
    </location>
</feature>
<name>A0ABR9RX61_9ACTN</name>
<gene>
    <name evidence="6" type="ORF">IEQ44_16025</name>
</gene>
<keyword evidence="2" id="KW-0677">Repeat</keyword>
<evidence type="ECO:0000256" key="2">
    <source>
        <dbReference type="ARBA" id="ARBA00022737"/>
    </source>
</evidence>
<evidence type="ECO:0000256" key="1">
    <source>
        <dbReference type="ARBA" id="ARBA00022723"/>
    </source>
</evidence>
<comment type="caution">
    <text evidence="6">The sequence shown here is derived from an EMBL/GenBank/DDBJ whole genome shotgun (WGS) entry which is preliminary data.</text>
</comment>
<keyword evidence="7" id="KW-1185">Reference proteome</keyword>
<dbReference type="InterPro" id="IPR036236">
    <property type="entry name" value="Znf_C2H2_sf"/>
</dbReference>
<dbReference type="SUPFAM" id="SSF57667">
    <property type="entry name" value="beta-beta-alpha zinc fingers"/>
    <property type="match status" value="1"/>
</dbReference>
<evidence type="ECO:0000313" key="6">
    <source>
        <dbReference type="EMBL" id="MBE7326142.1"/>
    </source>
</evidence>
<dbReference type="PANTHER" id="PTHR23235:SF142">
    <property type="entry name" value="ZINC FINGER PROTEIN 384"/>
    <property type="match status" value="1"/>
</dbReference>
<dbReference type="Gene3D" id="3.30.160.60">
    <property type="entry name" value="Classic Zinc Finger"/>
    <property type="match status" value="3"/>
</dbReference>
<dbReference type="SMART" id="SM00355">
    <property type="entry name" value="ZnF_C2H2"/>
    <property type="match status" value="1"/>
</dbReference>
<evidence type="ECO:0000256" key="4">
    <source>
        <dbReference type="ARBA" id="ARBA00022833"/>
    </source>
</evidence>
<keyword evidence="3" id="KW-0863">Zinc-finger</keyword>
<dbReference type="PROSITE" id="PS50157">
    <property type="entry name" value="ZINC_FINGER_C2H2_2"/>
    <property type="match status" value="1"/>
</dbReference>
<dbReference type="PROSITE" id="PS00028">
    <property type="entry name" value="ZINC_FINGER_C2H2_1"/>
    <property type="match status" value="1"/>
</dbReference>
<dbReference type="Pfam" id="PF13465">
    <property type="entry name" value="zf-H2C2_2"/>
    <property type="match status" value="1"/>
</dbReference>
<keyword evidence="1" id="KW-0479">Metal-binding</keyword>
<keyword evidence="4" id="KW-0862">Zinc</keyword>
<evidence type="ECO:0000256" key="3">
    <source>
        <dbReference type="ARBA" id="ARBA00022771"/>
    </source>
</evidence>
<feature type="domain" description="C2H2-type" evidence="5">
    <location>
        <begin position="17"/>
        <end position="44"/>
    </location>
</feature>
<proteinExistence type="predicted"/>
<dbReference type="RefSeq" id="WP_193639433.1">
    <property type="nucleotide sequence ID" value="NZ_JADCSA010000526.1"/>
</dbReference>
<organism evidence="6 7">
    <name type="scientific">Nocardioides malaquae</name>
    <dbReference type="NCBI Taxonomy" id="2773426"/>
    <lineage>
        <taxon>Bacteria</taxon>
        <taxon>Bacillati</taxon>
        <taxon>Actinomycetota</taxon>
        <taxon>Actinomycetes</taxon>
        <taxon>Propionibacteriales</taxon>
        <taxon>Nocardioidaceae</taxon>
        <taxon>Nocardioides</taxon>
    </lineage>
</organism>
<dbReference type="Proteomes" id="UP000756387">
    <property type="component" value="Unassembled WGS sequence"/>
</dbReference>
<dbReference type="InterPro" id="IPR013087">
    <property type="entry name" value="Znf_C2H2_type"/>
</dbReference>
<accession>A0ABR9RX61</accession>
<sequence length="57" mass="6327">MSHLKAHQRIHTGIKPYHCDQCGKAFSQLGNLNSHKLVHTGFKPYPCSQCGKGFTTS</sequence>
<evidence type="ECO:0000259" key="5">
    <source>
        <dbReference type="PROSITE" id="PS50157"/>
    </source>
</evidence>
<dbReference type="PANTHER" id="PTHR23235">
    <property type="entry name" value="KRUEPPEL-LIKE TRANSCRIPTION FACTOR"/>
    <property type="match status" value="1"/>
</dbReference>
<protein>
    <submittedName>
        <fullName evidence="6">C2H2-type zinc finger protein</fullName>
    </submittedName>
</protein>
<evidence type="ECO:0000313" key="7">
    <source>
        <dbReference type="Proteomes" id="UP000756387"/>
    </source>
</evidence>
<dbReference type="EMBL" id="JADCSA010000526">
    <property type="protein sequence ID" value="MBE7326142.1"/>
    <property type="molecule type" value="Genomic_DNA"/>
</dbReference>
<reference evidence="6 7" key="1">
    <citation type="submission" date="2020-10" db="EMBL/GenBank/DDBJ databases">
        <title>Nocardioides sp. isolated from sludge.</title>
        <authorList>
            <person name="Zhang X."/>
        </authorList>
    </citation>
    <scope>NUCLEOTIDE SEQUENCE [LARGE SCALE GENOMIC DNA]</scope>
    <source>
        <strain evidence="6 7">Y6</strain>
    </source>
</reference>